<evidence type="ECO:0000313" key="1">
    <source>
        <dbReference type="Proteomes" id="UP000035642"/>
    </source>
</evidence>
<reference evidence="2" key="2">
    <citation type="submission" date="2017-02" db="UniProtKB">
        <authorList>
            <consortium name="WormBaseParasite"/>
        </authorList>
    </citation>
    <scope>IDENTIFICATION</scope>
</reference>
<dbReference type="Proteomes" id="UP000035642">
    <property type="component" value="Unassembled WGS sequence"/>
</dbReference>
<sequence length="182" mass="19851">MAFSDSSSVLAQVPYLSSSEKNAKTFTQNLVSNAVRDVLEEHGCYEAVSDAVRMATTHEITAEVNYLPLRCAAVLVNPMPSEQLKPSVGDNKKESCLIFGSTVKSICPPLNNTMPQTCQSVGGTAAISVPSQFLTIAVAMRVRNTPMANWSLTRWRILLSKIPRRLFSSYGTNFSWATVTVS</sequence>
<protein>
    <submittedName>
        <fullName evidence="2">TAF domain-containing protein</fullName>
    </submittedName>
</protein>
<dbReference type="AlphaFoldDB" id="A0A0K0CWN7"/>
<keyword evidence="1" id="KW-1185">Reference proteome</keyword>
<dbReference type="WBParaSite" id="ACAC_0000187901-mRNA-1">
    <property type="protein sequence ID" value="ACAC_0000187901-mRNA-1"/>
    <property type="gene ID" value="ACAC_0000187901"/>
</dbReference>
<evidence type="ECO:0000313" key="2">
    <source>
        <dbReference type="WBParaSite" id="ACAC_0000187901-mRNA-1"/>
    </source>
</evidence>
<reference evidence="1" key="1">
    <citation type="submission" date="2012-09" db="EMBL/GenBank/DDBJ databases">
        <authorList>
            <person name="Martin A.A."/>
        </authorList>
    </citation>
    <scope>NUCLEOTIDE SEQUENCE</scope>
</reference>
<organism evidence="1 2">
    <name type="scientific">Angiostrongylus cantonensis</name>
    <name type="common">Rat lungworm</name>
    <dbReference type="NCBI Taxonomy" id="6313"/>
    <lineage>
        <taxon>Eukaryota</taxon>
        <taxon>Metazoa</taxon>
        <taxon>Ecdysozoa</taxon>
        <taxon>Nematoda</taxon>
        <taxon>Chromadorea</taxon>
        <taxon>Rhabditida</taxon>
        <taxon>Rhabditina</taxon>
        <taxon>Rhabditomorpha</taxon>
        <taxon>Strongyloidea</taxon>
        <taxon>Metastrongylidae</taxon>
        <taxon>Angiostrongylus</taxon>
    </lineage>
</organism>
<name>A0A0K0CWN7_ANGCA</name>
<proteinExistence type="predicted"/>
<accession>A0A0K0CWN7</accession>